<dbReference type="AlphaFoldDB" id="A0A9Q1CS86"/>
<keyword evidence="2" id="KW-1185">Reference proteome</keyword>
<protein>
    <submittedName>
        <fullName evidence="1">Protein NLRC5</fullName>
    </submittedName>
</protein>
<dbReference type="EMBL" id="JAIZAY010000001">
    <property type="protein sequence ID" value="KAJ8050448.1"/>
    <property type="molecule type" value="Genomic_DNA"/>
</dbReference>
<dbReference type="Proteomes" id="UP001152320">
    <property type="component" value="Chromosome 1"/>
</dbReference>
<dbReference type="Gene3D" id="3.40.50.300">
    <property type="entry name" value="P-loop containing nucleotide triphosphate hydrolases"/>
    <property type="match status" value="1"/>
</dbReference>
<dbReference type="PANTHER" id="PTHR46312:SF2">
    <property type="entry name" value="NUCLEOTIDE-BINDING OLIGOMERIZATION DOMAIN-CONTAINING PROTEIN 2-LIKE"/>
    <property type="match status" value="1"/>
</dbReference>
<name>A0A9Q1CS86_HOLLE</name>
<dbReference type="PANTHER" id="PTHR46312">
    <property type="entry name" value="NACHT DOMAIN-CONTAINING PROTEIN"/>
    <property type="match status" value="1"/>
</dbReference>
<reference evidence="1" key="1">
    <citation type="submission" date="2021-10" db="EMBL/GenBank/DDBJ databases">
        <title>Tropical sea cucumber genome reveals ecological adaptation and Cuvierian tubules defense mechanism.</title>
        <authorList>
            <person name="Chen T."/>
        </authorList>
    </citation>
    <scope>NUCLEOTIDE SEQUENCE</scope>
    <source>
        <strain evidence="1">Nanhai2018</strain>
        <tissue evidence="1">Muscle</tissue>
    </source>
</reference>
<dbReference type="OrthoDB" id="120976at2759"/>
<sequence>MASKAKKLCQRNQTFPGELSPELEGKYISLVEALRKTYRMSCRRAQPVAFLQDQCYCVNDIFVESKIEVIDNTKSDEDPGKWSTIKSRHEIFTESSGERYITIEGQHGFGKSTLLMQYAYDWYTTIPMSPLKDIDIFVLLHLKNFISGSSIIDEIRMTLSGDVRLSSKDIEDVITSGHWKVLLAIDGYYKNLTDISQVLSSRVLSDCKIVIAITPQFGSSFEDKRLPENMKHYVLRGFDQHMQEEYIEKAATFKVRLREDRQRAIELLRRNINLSSLCQVPFFCAAFFHSICFDKGEQELSNHITINSVTRLLSYVVACFFNRPKNTENRIRWSKSNSKEDPMQRMLISKLAFDGLMCAFKKGLWAKADLVEELGPECYSRYVTTGILLEEEKKTLDLEADNKLVVTTFARFVNRAFQEFYAAWHIVDLATHQEADEVVGTLIKLAWGYPEYVLQFVYALNPIGAKVVQKYLRVAVDIGKYFAILCPMEQQDGDIDEKLAELCAQKSDFYYSRDNCVEVYTIKLLQRASERNQIPISKVCLVDCKTSIHLREDSLFFSRVLQIPILDTLQVLVIHVWFRGSCDLRVRFKDILEYSLRCIRLKTIK</sequence>
<organism evidence="1 2">
    <name type="scientific">Holothuria leucospilota</name>
    <name type="common">Black long sea cucumber</name>
    <name type="synonym">Mertensiothuria leucospilota</name>
    <dbReference type="NCBI Taxonomy" id="206669"/>
    <lineage>
        <taxon>Eukaryota</taxon>
        <taxon>Metazoa</taxon>
        <taxon>Echinodermata</taxon>
        <taxon>Eleutherozoa</taxon>
        <taxon>Echinozoa</taxon>
        <taxon>Holothuroidea</taxon>
        <taxon>Aspidochirotacea</taxon>
        <taxon>Aspidochirotida</taxon>
        <taxon>Holothuriidae</taxon>
        <taxon>Holothuria</taxon>
    </lineage>
</organism>
<evidence type="ECO:0000313" key="1">
    <source>
        <dbReference type="EMBL" id="KAJ8050448.1"/>
    </source>
</evidence>
<proteinExistence type="predicted"/>
<comment type="caution">
    <text evidence="1">The sequence shown here is derived from an EMBL/GenBank/DDBJ whole genome shotgun (WGS) entry which is preliminary data.</text>
</comment>
<dbReference type="InterPro" id="IPR027417">
    <property type="entry name" value="P-loop_NTPase"/>
</dbReference>
<accession>A0A9Q1CS86</accession>
<evidence type="ECO:0000313" key="2">
    <source>
        <dbReference type="Proteomes" id="UP001152320"/>
    </source>
</evidence>
<gene>
    <name evidence="1" type="ORF">HOLleu_03658</name>
</gene>